<keyword evidence="2" id="KW-0732">Signal</keyword>
<name>A0A7R9HA78_TIMPO</name>
<dbReference type="AlphaFoldDB" id="A0A7R9HA78"/>
<accession>A0A7R9HA78</accession>
<feature type="chain" id="PRO_5031142007" evidence="2">
    <location>
        <begin position="25"/>
        <end position="213"/>
    </location>
</feature>
<keyword evidence="1" id="KW-0812">Transmembrane</keyword>
<feature type="signal peptide" evidence="2">
    <location>
        <begin position="1"/>
        <end position="24"/>
    </location>
</feature>
<reference evidence="3" key="1">
    <citation type="submission" date="2020-11" db="EMBL/GenBank/DDBJ databases">
        <authorList>
            <person name="Tran Van P."/>
        </authorList>
    </citation>
    <scope>NUCLEOTIDE SEQUENCE</scope>
</reference>
<keyword evidence="1" id="KW-0472">Membrane</keyword>
<evidence type="ECO:0000313" key="3">
    <source>
        <dbReference type="EMBL" id="CAD7413789.1"/>
    </source>
</evidence>
<protein>
    <submittedName>
        <fullName evidence="3">Uncharacterized protein</fullName>
    </submittedName>
</protein>
<dbReference type="EMBL" id="OD007226">
    <property type="protein sequence ID" value="CAD7413789.1"/>
    <property type="molecule type" value="Genomic_DNA"/>
</dbReference>
<feature type="transmembrane region" description="Helical" evidence="1">
    <location>
        <begin position="172"/>
        <end position="200"/>
    </location>
</feature>
<gene>
    <name evidence="3" type="ORF">TPSB3V08_LOCUS9251</name>
</gene>
<evidence type="ECO:0000256" key="1">
    <source>
        <dbReference type="SAM" id="Phobius"/>
    </source>
</evidence>
<sequence length="213" mass="23820">MSTMLLTHLLVLTTLHINMGLVHNIPDMNQSSVLPAKPWYNTDDRFINPDRLRLKDIGGGLIGSSVYRFSQGDSILSPSDGKGLQYCRNPAKCEQLNYTTCMGVKLPYMSTTRQLIDYSLTQEQIQCTRHGAVWLVSYAQSAMMKSWSGSFVDSLCHHPVTFPCRCPPDKSLLFLMLLSLFPGHTLVLLPGLIGLMLMLLITDRITNTPPCSR</sequence>
<keyword evidence="1" id="KW-1133">Transmembrane helix</keyword>
<organism evidence="3">
    <name type="scientific">Timema poppense</name>
    <name type="common">Walking stick</name>
    <dbReference type="NCBI Taxonomy" id="170557"/>
    <lineage>
        <taxon>Eukaryota</taxon>
        <taxon>Metazoa</taxon>
        <taxon>Ecdysozoa</taxon>
        <taxon>Arthropoda</taxon>
        <taxon>Hexapoda</taxon>
        <taxon>Insecta</taxon>
        <taxon>Pterygota</taxon>
        <taxon>Neoptera</taxon>
        <taxon>Polyneoptera</taxon>
        <taxon>Phasmatodea</taxon>
        <taxon>Timematodea</taxon>
        <taxon>Timematoidea</taxon>
        <taxon>Timematidae</taxon>
        <taxon>Timema</taxon>
    </lineage>
</organism>
<evidence type="ECO:0000256" key="2">
    <source>
        <dbReference type="SAM" id="SignalP"/>
    </source>
</evidence>
<proteinExistence type="predicted"/>